<dbReference type="InterPro" id="IPR013098">
    <property type="entry name" value="Ig_I-set"/>
</dbReference>
<evidence type="ECO:0000313" key="7">
    <source>
        <dbReference type="EMBL" id="MEQ2268946.1"/>
    </source>
</evidence>
<dbReference type="PANTHER" id="PTHR47091:SF1">
    <property type="entry name" value="ALPHA-PROTEIN KINASE 3"/>
    <property type="match status" value="1"/>
</dbReference>
<feature type="domain" description="Ig-like" evidence="6">
    <location>
        <begin position="63"/>
        <end position="126"/>
    </location>
</feature>
<keyword evidence="8" id="KW-1185">Reference proteome</keyword>
<dbReference type="InterPro" id="IPR007110">
    <property type="entry name" value="Ig-like_dom"/>
</dbReference>
<dbReference type="InterPro" id="IPR036179">
    <property type="entry name" value="Ig-like_dom_sf"/>
</dbReference>
<dbReference type="Pfam" id="PF07679">
    <property type="entry name" value="I-set"/>
    <property type="match status" value="1"/>
</dbReference>
<comment type="catalytic activity">
    <reaction evidence="3">
        <text>L-threonyl-[protein] + ATP = O-phospho-L-threonyl-[protein] + ADP + H(+)</text>
        <dbReference type="Rhea" id="RHEA:46608"/>
        <dbReference type="Rhea" id="RHEA-COMP:11060"/>
        <dbReference type="Rhea" id="RHEA-COMP:11605"/>
        <dbReference type="ChEBI" id="CHEBI:15378"/>
        <dbReference type="ChEBI" id="CHEBI:30013"/>
        <dbReference type="ChEBI" id="CHEBI:30616"/>
        <dbReference type="ChEBI" id="CHEBI:61977"/>
        <dbReference type="ChEBI" id="CHEBI:456216"/>
        <dbReference type="EC" id="2.7.11.1"/>
    </reaction>
</comment>
<evidence type="ECO:0000313" key="8">
    <source>
        <dbReference type="Proteomes" id="UP001444071"/>
    </source>
</evidence>
<dbReference type="EC" id="2.7.11.1" evidence="2"/>
<accession>A0ABV0WH80</accession>
<evidence type="ECO:0000256" key="3">
    <source>
        <dbReference type="ARBA" id="ARBA00047899"/>
    </source>
</evidence>
<evidence type="ECO:0000256" key="2">
    <source>
        <dbReference type="ARBA" id="ARBA00012513"/>
    </source>
</evidence>
<feature type="region of interest" description="Disordered" evidence="5">
    <location>
        <begin position="1"/>
        <end position="41"/>
    </location>
</feature>
<sequence length="126" mass="14307">MTSRRPMTRSFSGNGRTSSFGEDEGGSSNGRSESRNTYLSNVRPENRSTLCSVMAQLTEDVQPSFETTLKSKAVSENCNVKFTCVISGYPAPELKWYKDDMEMDRYCGLPKYEIRRNGKTHTLHIY</sequence>
<name>A0ABV0WH80_9TELE</name>
<evidence type="ECO:0000256" key="4">
    <source>
        <dbReference type="ARBA" id="ARBA00048679"/>
    </source>
</evidence>
<evidence type="ECO:0000259" key="6">
    <source>
        <dbReference type="PROSITE" id="PS50835"/>
    </source>
</evidence>
<reference evidence="7 8" key="1">
    <citation type="submission" date="2021-06" db="EMBL/GenBank/DDBJ databases">
        <authorList>
            <person name="Palmer J.M."/>
        </authorList>
    </citation>
    <scope>NUCLEOTIDE SEQUENCE [LARGE SCALE GENOMIC DNA]</scope>
    <source>
        <strain evidence="7 8">XR_2019</strain>
        <tissue evidence="7">Muscle</tissue>
    </source>
</reference>
<dbReference type="SUPFAM" id="SSF48726">
    <property type="entry name" value="Immunoglobulin"/>
    <property type="match status" value="1"/>
</dbReference>
<dbReference type="EMBL" id="JAHRIM010050763">
    <property type="protein sequence ID" value="MEQ2268946.1"/>
    <property type="molecule type" value="Genomic_DNA"/>
</dbReference>
<dbReference type="Gene3D" id="2.60.40.10">
    <property type="entry name" value="Immunoglobulins"/>
    <property type="match status" value="1"/>
</dbReference>
<dbReference type="Proteomes" id="UP001444071">
    <property type="component" value="Unassembled WGS sequence"/>
</dbReference>
<gene>
    <name evidence="7" type="ORF">XENORESO_019386</name>
</gene>
<feature type="non-terminal residue" evidence="7">
    <location>
        <position position="126"/>
    </location>
</feature>
<feature type="compositionally biased region" description="Polar residues" evidence="5">
    <location>
        <begin position="1"/>
        <end position="20"/>
    </location>
</feature>
<organism evidence="7 8">
    <name type="scientific">Xenotaenia resolanae</name>
    <dbReference type="NCBI Taxonomy" id="208358"/>
    <lineage>
        <taxon>Eukaryota</taxon>
        <taxon>Metazoa</taxon>
        <taxon>Chordata</taxon>
        <taxon>Craniata</taxon>
        <taxon>Vertebrata</taxon>
        <taxon>Euteleostomi</taxon>
        <taxon>Actinopterygii</taxon>
        <taxon>Neopterygii</taxon>
        <taxon>Teleostei</taxon>
        <taxon>Neoteleostei</taxon>
        <taxon>Acanthomorphata</taxon>
        <taxon>Ovalentaria</taxon>
        <taxon>Atherinomorphae</taxon>
        <taxon>Cyprinodontiformes</taxon>
        <taxon>Goodeidae</taxon>
        <taxon>Xenotaenia</taxon>
    </lineage>
</organism>
<evidence type="ECO:0000256" key="1">
    <source>
        <dbReference type="ARBA" id="ARBA00008651"/>
    </source>
</evidence>
<protein>
    <recommendedName>
        <fullName evidence="2">non-specific serine/threonine protein kinase</fullName>
        <ecNumber evidence="2">2.7.11.1</ecNumber>
    </recommendedName>
</protein>
<comment type="similarity">
    <text evidence="1">Belongs to the protein kinase superfamily. Alpha-type protein kinase family. ALPK subfamily.</text>
</comment>
<proteinExistence type="inferred from homology"/>
<comment type="catalytic activity">
    <reaction evidence="4">
        <text>L-seryl-[protein] + ATP = O-phospho-L-seryl-[protein] + ADP + H(+)</text>
        <dbReference type="Rhea" id="RHEA:17989"/>
        <dbReference type="Rhea" id="RHEA-COMP:9863"/>
        <dbReference type="Rhea" id="RHEA-COMP:11604"/>
        <dbReference type="ChEBI" id="CHEBI:15378"/>
        <dbReference type="ChEBI" id="CHEBI:29999"/>
        <dbReference type="ChEBI" id="CHEBI:30616"/>
        <dbReference type="ChEBI" id="CHEBI:83421"/>
        <dbReference type="ChEBI" id="CHEBI:456216"/>
        <dbReference type="EC" id="2.7.11.1"/>
    </reaction>
</comment>
<dbReference type="PROSITE" id="PS50835">
    <property type="entry name" value="IG_LIKE"/>
    <property type="match status" value="1"/>
</dbReference>
<evidence type="ECO:0000256" key="5">
    <source>
        <dbReference type="SAM" id="MobiDB-lite"/>
    </source>
</evidence>
<dbReference type="InterPro" id="IPR013783">
    <property type="entry name" value="Ig-like_fold"/>
</dbReference>
<comment type="caution">
    <text evidence="7">The sequence shown here is derived from an EMBL/GenBank/DDBJ whole genome shotgun (WGS) entry which is preliminary data.</text>
</comment>
<dbReference type="PANTHER" id="PTHR47091">
    <property type="entry name" value="ALPHA-PROTEIN KINASE 2-RELATED"/>
    <property type="match status" value="1"/>
</dbReference>